<dbReference type="GO" id="GO:0016787">
    <property type="term" value="F:hydrolase activity"/>
    <property type="evidence" value="ECO:0007669"/>
    <property type="project" value="UniProtKB-KW"/>
</dbReference>
<dbReference type="InterPro" id="IPR008928">
    <property type="entry name" value="6-hairpin_glycosidase_sf"/>
</dbReference>
<dbReference type="SUPFAM" id="SSF48208">
    <property type="entry name" value="Six-hairpin glycosidases"/>
    <property type="match status" value="1"/>
</dbReference>
<dbReference type="PANTHER" id="PTHR47791:SF3">
    <property type="entry name" value="MEIOTICALLY UP-REGULATED GENE 191 PROTEIN"/>
    <property type="match status" value="1"/>
</dbReference>
<evidence type="ECO:0000313" key="2">
    <source>
        <dbReference type="Proteomes" id="UP001174934"/>
    </source>
</evidence>
<gene>
    <name evidence="1" type="ORF">B0T17DRAFT_533423</name>
</gene>
<protein>
    <submittedName>
        <fullName evidence="1">Glycosyl hydrolase</fullName>
    </submittedName>
</protein>
<dbReference type="Pfam" id="PF03663">
    <property type="entry name" value="Glyco_hydro_76"/>
    <property type="match status" value="1"/>
</dbReference>
<dbReference type="InterPro" id="IPR053169">
    <property type="entry name" value="MUG_Protein"/>
</dbReference>
<keyword evidence="1" id="KW-0378">Hydrolase</keyword>
<organism evidence="1 2">
    <name type="scientific">Bombardia bombarda</name>
    <dbReference type="NCBI Taxonomy" id="252184"/>
    <lineage>
        <taxon>Eukaryota</taxon>
        <taxon>Fungi</taxon>
        <taxon>Dikarya</taxon>
        <taxon>Ascomycota</taxon>
        <taxon>Pezizomycotina</taxon>
        <taxon>Sordariomycetes</taxon>
        <taxon>Sordariomycetidae</taxon>
        <taxon>Sordariales</taxon>
        <taxon>Lasiosphaeriaceae</taxon>
        <taxon>Bombardia</taxon>
    </lineage>
</organism>
<dbReference type="InterPro" id="IPR005198">
    <property type="entry name" value="Glyco_hydro_76"/>
</dbReference>
<sequence>MNAGFYNSTAGRWSLDDAWWLSGVALTDLLDYMYKTGSRAYLSQAKDIINKQKEPLPWWPQGGGDFRADSTDDTAWWALAMVRMFDLTGDQYYLNISKEDEAYMYQYWTNSDCGGGMYVDIRTMTYKNAIANELYMLLTAELHNRIPGDTEYLNKSITTWRWFNASGMINSDNLVNDGLAETDGVCFNNGLPIWSYNQGVILGALTELYRATGNTSYLTSAERIADAVLASDTLSPNGILTDPCEAADTCNNDQQIFKGIFAKYLDELDGELDGARPSYRSYLENNAGTAYSYDRNASDYYDVRWAGPFRNSTVAKQASAVGLLVSLL</sequence>
<dbReference type="AlphaFoldDB" id="A0AA39WTD2"/>
<reference evidence="1" key="1">
    <citation type="submission" date="2023-06" db="EMBL/GenBank/DDBJ databases">
        <title>Genome-scale phylogeny and comparative genomics of the fungal order Sordariales.</title>
        <authorList>
            <consortium name="Lawrence Berkeley National Laboratory"/>
            <person name="Hensen N."/>
            <person name="Bonometti L."/>
            <person name="Westerberg I."/>
            <person name="Brannstrom I.O."/>
            <person name="Guillou S."/>
            <person name="Cros-Aarteil S."/>
            <person name="Calhoun S."/>
            <person name="Haridas S."/>
            <person name="Kuo A."/>
            <person name="Mondo S."/>
            <person name="Pangilinan J."/>
            <person name="Riley R."/>
            <person name="LaButti K."/>
            <person name="Andreopoulos B."/>
            <person name="Lipzen A."/>
            <person name="Chen C."/>
            <person name="Yanf M."/>
            <person name="Daum C."/>
            <person name="Ng V."/>
            <person name="Clum A."/>
            <person name="Steindorff A."/>
            <person name="Ohm R."/>
            <person name="Martin F."/>
            <person name="Silar P."/>
            <person name="Natvig D."/>
            <person name="Lalanne C."/>
            <person name="Gautier V."/>
            <person name="Ament-velasquez S.L."/>
            <person name="Kruys A."/>
            <person name="Hutchinson M.I."/>
            <person name="Powell A.J."/>
            <person name="Barry K."/>
            <person name="Miller A.N."/>
            <person name="Grigoriev I.V."/>
            <person name="Debuchy R."/>
            <person name="Gladieux P."/>
            <person name="Thoren M.H."/>
            <person name="Johannesson H."/>
        </authorList>
    </citation>
    <scope>NUCLEOTIDE SEQUENCE</scope>
    <source>
        <strain evidence="1">SMH3391-2</strain>
    </source>
</reference>
<dbReference type="GO" id="GO:0005975">
    <property type="term" value="P:carbohydrate metabolic process"/>
    <property type="evidence" value="ECO:0007669"/>
    <property type="project" value="InterPro"/>
</dbReference>
<dbReference type="PANTHER" id="PTHR47791">
    <property type="entry name" value="MEIOTICALLY UP-REGULATED GENE 191 PROTEIN"/>
    <property type="match status" value="1"/>
</dbReference>
<proteinExistence type="predicted"/>
<dbReference type="Gene3D" id="1.50.10.20">
    <property type="match status" value="1"/>
</dbReference>
<keyword evidence="2" id="KW-1185">Reference proteome</keyword>
<accession>A0AA39WTD2</accession>
<dbReference type="Proteomes" id="UP001174934">
    <property type="component" value="Unassembled WGS sequence"/>
</dbReference>
<name>A0AA39WTD2_9PEZI</name>
<comment type="caution">
    <text evidence="1">The sequence shown here is derived from an EMBL/GenBank/DDBJ whole genome shotgun (WGS) entry which is preliminary data.</text>
</comment>
<dbReference type="EMBL" id="JAULSR010000004">
    <property type="protein sequence ID" value="KAK0621258.1"/>
    <property type="molecule type" value="Genomic_DNA"/>
</dbReference>
<evidence type="ECO:0000313" key="1">
    <source>
        <dbReference type="EMBL" id="KAK0621258.1"/>
    </source>
</evidence>